<accession>A0A3N6PP75</accession>
<evidence type="ECO:0000313" key="2">
    <source>
        <dbReference type="Proteomes" id="UP000269154"/>
    </source>
</evidence>
<gene>
    <name evidence="1" type="ORF">D5R40_33635</name>
</gene>
<dbReference type="AlphaFoldDB" id="A0A3N6PP75"/>
<comment type="caution">
    <text evidence="1">The sequence shown here is derived from an EMBL/GenBank/DDBJ whole genome shotgun (WGS) entry which is preliminary data.</text>
</comment>
<evidence type="ECO:0000313" key="1">
    <source>
        <dbReference type="EMBL" id="RQH16940.1"/>
    </source>
</evidence>
<dbReference type="Gene3D" id="1.20.120.1490">
    <property type="match status" value="1"/>
</dbReference>
<proteinExistence type="predicted"/>
<dbReference type="Proteomes" id="UP000269154">
    <property type="component" value="Unassembled WGS sequence"/>
</dbReference>
<name>A0A3N6PP75_9CYAN</name>
<sequence>MFDALLATSPDTVAALQLAAEYGDLMQNIDEMLIQHYLDIREICTPEQQEELRKVFRKAIRRPRPR</sequence>
<organism evidence="1 2">
    <name type="scientific">Okeania hirsuta</name>
    <dbReference type="NCBI Taxonomy" id="1458930"/>
    <lineage>
        <taxon>Bacteria</taxon>
        <taxon>Bacillati</taxon>
        <taxon>Cyanobacteriota</taxon>
        <taxon>Cyanophyceae</taxon>
        <taxon>Oscillatoriophycideae</taxon>
        <taxon>Oscillatoriales</taxon>
        <taxon>Microcoleaceae</taxon>
        <taxon>Okeania</taxon>
    </lineage>
</organism>
<dbReference type="EMBL" id="RCBY01000528">
    <property type="protein sequence ID" value="RQH16940.1"/>
    <property type="molecule type" value="Genomic_DNA"/>
</dbReference>
<reference evidence="1 2" key="1">
    <citation type="journal article" date="2018" name="ACS Chem. Biol.">
        <title>Ketoreductase domain dysfunction expands chemodiversity: malyngamide biosynthesis in the cyanobacterium Okeania hirsuta.</title>
        <authorList>
            <person name="Moss N.A."/>
            <person name="Leao T."/>
            <person name="Rankin M."/>
            <person name="McCullough T.M."/>
            <person name="Qu P."/>
            <person name="Korobeynikov A."/>
            <person name="Smith J.L."/>
            <person name="Gerwick L."/>
            <person name="Gerwick W.H."/>
        </authorList>
    </citation>
    <scope>NUCLEOTIDE SEQUENCE [LARGE SCALE GENOMIC DNA]</scope>
    <source>
        <strain evidence="1 2">PAB10Feb10-1</strain>
    </source>
</reference>
<protein>
    <submittedName>
        <fullName evidence="1">Uncharacterized protein</fullName>
    </submittedName>
</protein>
<keyword evidence="2" id="KW-1185">Reference proteome</keyword>